<accession>V6MB80</accession>
<proteinExistence type="inferred from homology"/>
<evidence type="ECO:0000256" key="1">
    <source>
        <dbReference type="ARBA" id="ARBA00006738"/>
    </source>
</evidence>
<dbReference type="RefSeq" id="WP_023557196.1">
    <property type="nucleotide sequence ID" value="NZ_KI629785.1"/>
</dbReference>
<dbReference type="EMBL" id="AYJU01000017">
    <property type="protein sequence ID" value="EST52598.1"/>
    <property type="molecule type" value="Genomic_DNA"/>
</dbReference>
<reference evidence="3 4" key="1">
    <citation type="journal article" date="2014" name="Genome Announc.">
        <title>Draft Genome Sequence of Brevibacillus panacihumi Strain W25, a Halotolerant Hydrocarbon-Degrading Bacterium.</title>
        <authorList>
            <person name="Wang X."/>
            <person name="Jin D."/>
            <person name="Zhou L."/>
            <person name="Wu L."/>
            <person name="An W."/>
            <person name="Chen Y."/>
            <person name="Zhao L."/>
        </authorList>
    </citation>
    <scope>NUCLEOTIDE SEQUENCE [LARGE SCALE GENOMIC DNA]</scope>
    <source>
        <strain evidence="3 4">W25</strain>
    </source>
</reference>
<dbReference type="AlphaFoldDB" id="V6MB80"/>
<dbReference type="SUPFAM" id="SSF52980">
    <property type="entry name" value="Restriction endonuclease-like"/>
    <property type="match status" value="1"/>
</dbReference>
<comment type="caution">
    <text evidence="3">The sequence shown here is derived from an EMBL/GenBank/DDBJ whole genome shotgun (WGS) entry which is preliminary data.</text>
</comment>
<gene>
    <name evidence="3" type="ORF">T458_16650</name>
</gene>
<dbReference type="PANTHER" id="PTHR34039:SF1">
    <property type="entry name" value="UPF0102 PROTEIN YRAN"/>
    <property type="match status" value="1"/>
</dbReference>
<dbReference type="PANTHER" id="PTHR34039">
    <property type="entry name" value="UPF0102 PROTEIN YRAN"/>
    <property type="match status" value="1"/>
</dbReference>
<dbReference type="NCBIfam" id="TIGR00252">
    <property type="entry name" value="YraN family protein"/>
    <property type="match status" value="1"/>
</dbReference>
<keyword evidence="4" id="KW-1185">Reference proteome</keyword>
<name>V6MB80_9BACL</name>
<organism evidence="3 4">
    <name type="scientific">Brevibacillus panacihumi W25</name>
    <dbReference type="NCBI Taxonomy" id="1408254"/>
    <lineage>
        <taxon>Bacteria</taxon>
        <taxon>Bacillati</taxon>
        <taxon>Bacillota</taxon>
        <taxon>Bacilli</taxon>
        <taxon>Bacillales</taxon>
        <taxon>Paenibacillaceae</taxon>
        <taxon>Brevibacillus</taxon>
    </lineage>
</organism>
<dbReference type="PATRIC" id="fig|1408254.3.peg.3273"/>
<comment type="similarity">
    <text evidence="1 2">Belongs to the UPF0102 family.</text>
</comment>
<dbReference type="NCBIfam" id="NF009150">
    <property type="entry name" value="PRK12497.1-3"/>
    <property type="match status" value="1"/>
</dbReference>
<evidence type="ECO:0000313" key="4">
    <source>
        <dbReference type="Proteomes" id="UP000017973"/>
    </source>
</evidence>
<dbReference type="InterPro" id="IPR003509">
    <property type="entry name" value="UPF0102_YraN-like"/>
</dbReference>
<dbReference type="GO" id="GO:0003676">
    <property type="term" value="F:nucleic acid binding"/>
    <property type="evidence" value="ECO:0007669"/>
    <property type="project" value="InterPro"/>
</dbReference>
<dbReference type="Gene3D" id="3.40.1350.10">
    <property type="match status" value="1"/>
</dbReference>
<dbReference type="HAMAP" id="MF_00048">
    <property type="entry name" value="UPF0102"/>
    <property type="match status" value="1"/>
</dbReference>
<dbReference type="STRING" id="1408254.T458_16650"/>
<dbReference type="InterPro" id="IPR011856">
    <property type="entry name" value="tRNA_endonuc-like_dom_sf"/>
</dbReference>
<dbReference type="OrthoDB" id="9802516at2"/>
<protein>
    <recommendedName>
        <fullName evidence="2">UPF0102 protein T458_16650</fullName>
    </recommendedName>
</protein>
<evidence type="ECO:0000313" key="3">
    <source>
        <dbReference type="EMBL" id="EST52598.1"/>
    </source>
</evidence>
<sequence>MSMRRRVLGQQGEDLACQFLQEKGYVIRERNVRTRHGEIDVVALEGRTLVFVEVRTRTADTYGTAHESITWKKRQKLRELALAYLQRQTVPFPAFRFDVIAITCPAGKMDGVETKIDHIECAF</sequence>
<dbReference type="NCBIfam" id="NF009154">
    <property type="entry name" value="PRK12497.3-3"/>
    <property type="match status" value="1"/>
</dbReference>
<dbReference type="CDD" id="cd20736">
    <property type="entry name" value="PoNe_Nuclease"/>
    <property type="match status" value="1"/>
</dbReference>
<dbReference type="eggNOG" id="COG0792">
    <property type="taxonomic scope" value="Bacteria"/>
</dbReference>
<dbReference type="InterPro" id="IPR011335">
    <property type="entry name" value="Restrct_endonuc-II-like"/>
</dbReference>
<evidence type="ECO:0000256" key="2">
    <source>
        <dbReference type="HAMAP-Rule" id="MF_00048"/>
    </source>
</evidence>
<dbReference type="Proteomes" id="UP000017973">
    <property type="component" value="Unassembled WGS sequence"/>
</dbReference>
<dbReference type="Pfam" id="PF02021">
    <property type="entry name" value="UPF0102"/>
    <property type="match status" value="1"/>
</dbReference>
<dbReference type="HOGENOM" id="CLU_115353_2_1_9"/>